<gene>
    <name evidence="4" type="ORF">D5S19_30020</name>
</gene>
<proteinExistence type="predicted"/>
<dbReference type="AlphaFoldDB" id="A0A419HM38"/>
<dbReference type="PANTHER" id="PTHR30055">
    <property type="entry name" value="HTH-TYPE TRANSCRIPTIONAL REGULATOR RUTR"/>
    <property type="match status" value="1"/>
</dbReference>
<dbReference type="GO" id="GO:0000976">
    <property type="term" value="F:transcription cis-regulatory region binding"/>
    <property type="evidence" value="ECO:0007669"/>
    <property type="project" value="TreeGrafter"/>
</dbReference>
<sequence length="159" mass="16793">MGNREALLAGAKQCLVERGWAHTTVRDIAEAAGVNHAAIGYHFGSRDMLLTRALGQALDELGAEIADRLAEEPAQRWPVLIGTFTTHRALWVALLEASVEAQRSPEVHKDFVAMLDHGRAGLGGPIPMALLLGLMMQCLADPGNAPAPADVIAGLGSLT</sequence>
<feature type="domain" description="HTH tetR-type" evidence="3">
    <location>
        <begin position="1"/>
        <end position="61"/>
    </location>
</feature>
<dbReference type="Gene3D" id="1.10.357.10">
    <property type="entry name" value="Tetracycline Repressor, domain 2"/>
    <property type="match status" value="1"/>
</dbReference>
<comment type="caution">
    <text evidence="4">The sequence shown here is derived from an EMBL/GenBank/DDBJ whole genome shotgun (WGS) entry which is preliminary data.</text>
</comment>
<evidence type="ECO:0000259" key="3">
    <source>
        <dbReference type="PROSITE" id="PS50977"/>
    </source>
</evidence>
<organism evidence="4 5">
    <name type="scientific">Amycolatopsis panacis</name>
    <dbReference type="NCBI Taxonomy" id="2340917"/>
    <lineage>
        <taxon>Bacteria</taxon>
        <taxon>Bacillati</taxon>
        <taxon>Actinomycetota</taxon>
        <taxon>Actinomycetes</taxon>
        <taxon>Pseudonocardiales</taxon>
        <taxon>Pseudonocardiaceae</taxon>
        <taxon>Amycolatopsis</taxon>
    </lineage>
</organism>
<evidence type="ECO:0000313" key="5">
    <source>
        <dbReference type="Proteomes" id="UP000285112"/>
    </source>
</evidence>
<dbReference type="OrthoDB" id="2356263at2"/>
<dbReference type="RefSeq" id="WP_120026734.1">
    <property type="nucleotide sequence ID" value="NZ_QZFV01000142.1"/>
</dbReference>
<dbReference type="PRINTS" id="PR00455">
    <property type="entry name" value="HTHTETR"/>
</dbReference>
<protein>
    <submittedName>
        <fullName evidence="4">TetR/AcrR family transcriptional regulator</fullName>
    </submittedName>
</protein>
<dbReference type="PROSITE" id="PS50977">
    <property type="entry name" value="HTH_TETR_2"/>
    <property type="match status" value="1"/>
</dbReference>
<dbReference type="PANTHER" id="PTHR30055:SF219">
    <property type="entry name" value="TRANSCRIPTIONAL REGULATORY PROTEIN"/>
    <property type="match status" value="1"/>
</dbReference>
<dbReference type="Pfam" id="PF00440">
    <property type="entry name" value="TetR_N"/>
    <property type="match status" value="1"/>
</dbReference>
<feature type="DNA-binding region" description="H-T-H motif" evidence="2">
    <location>
        <begin position="24"/>
        <end position="43"/>
    </location>
</feature>
<keyword evidence="5" id="KW-1185">Reference proteome</keyword>
<dbReference type="InterPro" id="IPR009057">
    <property type="entry name" value="Homeodomain-like_sf"/>
</dbReference>
<keyword evidence="1 2" id="KW-0238">DNA-binding</keyword>
<dbReference type="Proteomes" id="UP000285112">
    <property type="component" value="Unassembled WGS sequence"/>
</dbReference>
<evidence type="ECO:0000256" key="2">
    <source>
        <dbReference type="PROSITE-ProRule" id="PRU00335"/>
    </source>
</evidence>
<dbReference type="GO" id="GO:0003700">
    <property type="term" value="F:DNA-binding transcription factor activity"/>
    <property type="evidence" value="ECO:0007669"/>
    <property type="project" value="TreeGrafter"/>
</dbReference>
<evidence type="ECO:0000256" key="1">
    <source>
        <dbReference type="ARBA" id="ARBA00023125"/>
    </source>
</evidence>
<reference evidence="4 5" key="1">
    <citation type="submission" date="2018-09" db="EMBL/GenBank/DDBJ databases">
        <title>YIM PH 21725 draft genome.</title>
        <authorList>
            <person name="Miao C."/>
        </authorList>
    </citation>
    <scope>NUCLEOTIDE SEQUENCE [LARGE SCALE GENOMIC DNA]</scope>
    <source>
        <strain evidence="5">YIM PH21725</strain>
    </source>
</reference>
<name>A0A419HM38_9PSEU</name>
<dbReference type="SUPFAM" id="SSF46689">
    <property type="entry name" value="Homeodomain-like"/>
    <property type="match status" value="1"/>
</dbReference>
<evidence type="ECO:0000313" key="4">
    <source>
        <dbReference type="EMBL" id="RJQ77067.1"/>
    </source>
</evidence>
<dbReference type="InterPro" id="IPR001647">
    <property type="entry name" value="HTH_TetR"/>
</dbReference>
<dbReference type="InterPro" id="IPR050109">
    <property type="entry name" value="HTH-type_TetR-like_transc_reg"/>
</dbReference>
<dbReference type="EMBL" id="QZFV01000142">
    <property type="protein sequence ID" value="RJQ77067.1"/>
    <property type="molecule type" value="Genomic_DNA"/>
</dbReference>
<accession>A0A419HM38</accession>